<dbReference type="Proteomes" id="UP000784128">
    <property type="component" value="Unassembled WGS sequence"/>
</dbReference>
<feature type="domain" description="MBG" evidence="1">
    <location>
        <begin position="1"/>
        <end position="43"/>
    </location>
</feature>
<evidence type="ECO:0000313" key="3">
    <source>
        <dbReference type="Proteomes" id="UP000784128"/>
    </source>
</evidence>
<accession>A0ABS5UD67</accession>
<dbReference type="RefSeq" id="WP_246545787.1">
    <property type="nucleotide sequence ID" value="NZ_JAHDYS010000040.1"/>
</dbReference>
<protein>
    <submittedName>
        <fullName evidence="2">Sulfurtransferase</fullName>
    </submittedName>
</protein>
<name>A0ABS5UD67_9BACT</name>
<feature type="non-terminal residue" evidence="2">
    <location>
        <position position="1"/>
    </location>
</feature>
<dbReference type="InterPro" id="IPR043772">
    <property type="entry name" value="MBG_3"/>
</dbReference>
<sequence>VAITYAGSATAPTAAGSYAVVATVSDANYTGTANGTLVIAKATPTITWAAPAPITVGTALSATQLNATANVPGSFVYTPASGTVLNTAGAQTLSVAFAPTDAANYNNVSATVSLTVNSKQNPTITWNNPAAITYGTTLSATQLNATASVAGTFVYTPAAGTVLNAGTQTLSVTFNPTNTTTYNSVTKTVTLTVNKAAATVTLAGLTATYNGSAKTATAATTPAGLSVAITYAGSATAPTAAGSYAVVATITDTNYTGSATGTLTIAKATPAITWAAPAPVFVGTALSATQLNASSTVAGTFVYTPVSGTVMNTAGTQTLKADFTPTDAVNYSTASATVSLTVSTKTTPT</sequence>
<proteinExistence type="predicted"/>
<evidence type="ECO:0000259" key="1">
    <source>
        <dbReference type="Pfam" id="PF18887"/>
    </source>
</evidence>
<keyword evidence="3" id="KW-1185">Reference proteome</keyword>
<feature type="domain" description="MBG" evidence="1">
    <location>
        <begin position="198"/>
        <end position="269"/>
    </location>
</feature>
<reference evidence="2 3" key="1">
    <citation type="submission" date="2021-05" db="EMBL/GenBank/DDBJ databases">
        <title>The draft genome of Geobacter chapellei DSM 13688.</title>
        <authorList>
            <person name="Xu Z."/>
            <person name="Masuda Y."/>
            <person name="Itoh H."/>
            <person name="Senoo K."/>
        </authorList>
    </citation>
    <scope>NUCLEOTIDE SEQUENCE [LARGE SCALE GENOMIC DNA]</scope>
    <source>
        <strain evidence="2 3">DSM 13688</strain>
    </source>
</reference>
<feature type="non-terminal residue" evidence="2">
    <location>
        <position position="349"/>
    </location>
</feature>
<evidence type="ECO:0000313" key="2">
    <source>
        <dbReference type="EMBL" id="MBT1073637.1"/>
    </source>
</evidence>
<dbReference type="Pfam" id="PF18887">
    <property type="entry name" value="MBG_3"/>
    <property type="match status" value="2"/>
</dbReference>
<comment type="caution">
    <text evidence="2">The sequence shown here is derived from an EMBL/GenBank/DDBJ whole genome shotgun (WGS) entry which is preliminary data.</text>
</comment>
<dbReference type="EMBL" id="JAHDYS010000040">
    <property type="protein sequence ID" value="MBT1073637.1"/>
    <property type="molecule type" value="Genomic_DNA"/>
</dbReference>
<gene>
    <name evidence="2" type="ORF">KJB30_17820</name>
</gene>
<organism evidence="2 3">
    <name type="scientific">Pelotalea chapellei</name>
    <dbReference type="NCBI Taxonomy" id="44671"/>
    <lineage>
        <taxon>Bacteria</taxon>
        <taxon>Pseudomonadati</taxon>
        <taxon>Thermodesulfobacteriota</taxon>
        <taxon>Desulfuromonadia</taxon>
        <taxon>Geobacterales</taxon>
        <taxon>Geobacteraceae</taxon>
        <taxon>Pelotalea</taxon>
    </lineage>
</organism>